<organism evidence="7 8">
    <name type="scientific">Glaciecola punicea ACAM 611</name>
    <dbReference type="NCBI Taxonomy" id="1121923"/>
    <lineage>
        <taxon>Bacteria</taxon>
        <taxon>Pseudomonadati</taxon>
        <taxon>Pseudomonadota</taxon>
        <taxon>Gammaproteobacteria</taxon>
        <taxon>Alteromonadales</taxon>
        <taxon>Alteromonadaceae</taxon>
        <taxon>Glaciecola</taxon>
    </lineage>
</organism>
<keyword evidence="3" id="KW-0328">Glycosyltransferase</keyword>
<evidence type="ECO:0000313" key="7">
    <source>
        <dbReference type="EMBL" id="GAB56990.1"/>
    </source>
</evidence>
<dbReference type="GO" id="GO:0006488">
    <property type="term" value="P:dolichol-linked oligosaccharide biosynthetic process"/>
    <property type="evidence" value="ECO:0007669"/>
    <property type="project" value="InterPro"/>
</dbReference>
<dbReference type="InterPro" id="IPR039042">
    <property type="entry name" value="Alg13-like"/>
</dbReference>
<evidence type="ECO:0000313" key="8">
    <source>
        <dbReference type="Proteomes" id="UP000053586"/>
    </source>
</evidence>
<comment type="subcellular location">
    <subcellularLocation>
        <location evidence="1">Endoplasmic reticulum</location>
    </subcellularLocation>
</comment>
<keyword evidence="8" id="KW-1185">Reference proteome</keyword>
<dbReference type="NCBIfam" id="NF041548">
    <property type="entry name" value="PssE"/>
    <property type="match status" value="1"/>
</dbReference>
<dbReference type="InterPro" id="IPR007235">
    <property type="entry name" value="Glyco_trans_28_C"/>
</dbReference>
<comment type="caution">
    <text evidence="7">The sequence shown here is derived from an EMBL/GenBank/DDBJ whole genome shotgun (WGS) entry which is preliminary data.</text>
</comment>
<feature type="domain" description="Glycosyl transferase family 28 C-terminal" evidence="6">
    <location>
        <begin position="44"/>
        <end position="118"/>
    </location>
</feature>
<dbReference type="PANTHER" id="PTHR12867">
    <property type="entry name" value="GLYCOSYL TRANSFERASE-RELATED"/>
    <property type="match status" value="1"/>
</dbReference>
<gene>
    <name evidence="7" type="ORF">GPUN_2876</name>
</gene>
<evidence type="ECO:0000256" key="2">
    <source>
        <dbReference type="ARBA" id="ARBA00006962"/>
    </source>
</evidence>
<dbReference type="AlphaFoldDB" id="H5TF63"/>
<dbReference type="SUPFAM" id="SSF53756">
    <property type="entry name" value="UDP-Glycosyltransferase/glycogen phosphorylase"/>
    <property type="match status" value="1"/>
</dbReference>
<dbReference type="InterPro" id="IPR048097">
    <property type="entry name" value="Cps14G-like"/>
</dbReference>
<dbReference type="RefSeq" id="WP_006007707.1">
    <property type="nucleotide sequence ID" value="NZ_BAET01000033.1"/>
</dbReference>
<dbReference type="eggNOG" id="COG5017">
    <property type="taxonomic scope" value="Bacteria"/>
</dbReference>
<dbReference type="EMBL" id="BAET01000033">
    <property type="protein sequence ID" value="GAB56990.1"/>
    <property type="molecule type" value="Genomic_DNA"/>
</dbReference>
<proteinExistence type="inferred from homology"/>
<reference evidence="7 8" key="2">
    <citation type="journal article" date="2017" name="Antonie Van Leeuwenhoek">
        <title>Rhizobium rhizosphaerae sp. nov., a novel species isolated from rice rhizosphere.</title>
        <authorList>
            <person name="Zhao J.J."/>
            <person name="Zhang J."/>
            <person name="Zhang R.J."/>
            <person name="Zhang C.W."/>
            <person name="Yin H.Q."/>
            <person name="Zhang X.X."/>
        </authorList>
    </citation>
    <scope>NUCLEOTIDE SEQUENCE [LARGE SCALE GENOMIC DNA]</scope>
    <source>
        <strain evidence="7 8">ACAM 611</strain>
    </source>
</reference>
<sequence length="151" mass="17070">MIKVLVSLGTTRFDGLISFFDVASDNIELLFQCPKNGMQPKHWPAIDFIDDFKSKVNDYDLVITHCGAGNVYSLLERKIKLCVVPNLERSDKHQLELAEYLTQNGLAYVLSLSSVAKSSTEGIIHEALAFEPNEYCPDKFFKTKEILDFFG</sequence>
<comment type="similarity">
    <text evidence="2">Belongs to the glycosyltransferase 28 family.</text>
</comment>
<evidence type="ECO:0000259" key="6">
    <source>
        <dbReference type="Pfam" id="PF04101"/>
    </source>
</evidence>
<keyword evidence="5" id="KW-0256">Endoplasmic reticulum</keyword>
<dbReference type="STRING" id="56804.BAE46_03170"/>
<protein>
    <recommendedName>
        <fullName evidence="6">Glycosyl transferase family 28 C-terminal domain-containing protein</fullName>
    </recommendedName>
</protein>
<dbReference type="GO" id="GO:0016758">
    <property type="term" value="F:hexosyltransferase activity"/>
    <property type="evidence" value="ECO:0007669"/>
    <property type="project" value="InterPro"/>
</dbReference>
<dbReference type="PANTHER" id="PTHR12867:SF6">
    <property type="entry name" value="N-ACETYLGLUCOSAMINYLDIPHOSPHODOLICHOL N-ACETYLGLUCOSAMINYLTRANSFERASE"/>
    <property type="match status" value="1"/>
</dbReference>
<evidence type="ECO:0000256" key="4">
    <source>
        <dbReference type="ARBA" id="ARBA00022679"/>
    </source>
</evidence>
<dbReference type="Gene3D" id="3.40.50.2000">
    <property type="entry name" value="Glycogen Phosphorylase B"/>
    <property type="match status" value="1"/>
</dbReference>
<dbReference type="Pfam" id="PF04101">
    <property type="entry name" value="Glyco_tran_28_C"/>
    <property type="match status" value="1"/>
</dbReference>
<name>H5TF63_9ALTE</name>
<evidence type="ECO:0000256" key="5">
    <source>
        <dbReference type="ARBA" id="ARBA00022824"/>
    </source>
</evidence>
<dbReference type="OrthoDB" id="7186565at2"/>
<keyword evidence="4" id="KW-0808">Transferase</keyword>
<evidence type="ECO:0000256" key="3">
    <source>
        <dbReference type="ARBA" id="ARBA00022676"/>
    </source>
</evidence>
<accession>H5TF63</accession>
<dbReference type="Proteomes" id="UP000053586">
    <property type="component" value="Unassembled WGS sequence"/>
</dbReference>
<evidence type="ECO:0000256" key="1">
    <source>
        <dbReference type="ARBA" id="ARBA00004240"/>
    </source>
</evidence>
<reference evidence="7 8" key="1">
    <citation type="journal article" date="2012" name="J. Bacteriol.">
        <title>Genome sequence of proteorhodopsin-containing sea ice bacterium Glaciecola punicea ACAM 611T.</title>
        <authorList>
            <person name="Qin Q.-L."/>
            <person name="Xie B.-B."/>
            <person name="Shu Y.-L."/>
            <person name="Rong J.-C."/>
            <person name="Zhao D.-L."/>
            <person name="Zhang X.-Y."/>
            <person name="Chen X.-L."/>
            <person name="Zhou B.-C."/>
            <person name="Zhanga Y.-Z."/>
        </authorList>
    </citation>
    <scope>NUCLEOTIDE SEQUENCE [LARGE SCALE GENOMIC DNA]</scope>
    <source>
        <strain evidence="7 8">ACAM 611</strain>
    </source>
</reference>